<organism evidence="2 3">
    <name type="scientific">Phytophthora megakarya</name>
    <dbReference type="NCBI Taxonomy" id="4795"/>
    <lineage>
        <taxon>Eukaryota</taxon>
        <taxon>Sar</taxon>
        <taxon>Stramenopiles</taxon>
        <taxon>Oomycota</taxon>
        <taxon>Peronosporomycetes</taxon>
        <taxon>Peronosporales</taxon>
        <taxon>Peronosporaceae</taxon>
        <taxon>Phytophthora</taxon>
    </lineage>
</organism>
<dbReference type="OrthoDB" id="127578at2759"/>
<feature type="chain" id="PRO_5012963023" description="RxLR effector protein" evidence="1">
    <location>
        <begin position="21"/>
        <end position="162"/>
    </location>
</feature>
<evidence type="ECO:0000313" key="2">
    <source>
        <dbReference type="EMBL" id="OWY99571.1"/>
    </source>
</evidence>
<comment type="caution">
    <text evidence="2">The sequence shown here is derived from an EMBL/GenBank/DDBJ whole genome shotgun (WGS) entry which is preliminary data.</text>
</comment>
<keyword evidence="1" id="KW-0732">Signal</keyword>
<dbReference type="Proteomes" id="UP000198211">
    <property type="component" value="Unassembled WGS sequence"/>
</dbReference>
<evidence type="ECO:0000256" key="1">
    <source>
        <dbReference type="SAM" id="SignalP"/>
    </source>
</evidence>
<gene>
    <name evidence="2" type="ORF">PHMEG_00029406</name>
</gene>
<dbReference type="EMBL" id="NBNE01008356">
    <property type="protein sequence ID" value="OWY99571.1"/>
    <property type="molecule type" value="Genomic_DNA"/>
</dbReference>
<name>A0A225V2N4_9STRA</name>
<evidence type="ECO:0000313" key="3">
    <source>
        <dbReference type="Proteomes" id="UP000198211"/>
    </source>
</evidence>
<accession>A0A225V2N4</accession>
<feature type="signal peptide" evidence="1">
    <location>
        <begin position="1"/>
        <end position="20"/>
    </location>
</feature>
<evidence type="ECO:0008006" key="4">
    <source>
        <dbReference type="Google" id="ProtNLM"/>
    </source>
</evidence>
<proteinExistence type="predicted"/>
<dbReference type="AlphaFoldDB" id="A0A225V2N4"/>
<protein>
    <recommendedName>
        <fullName evidence="4">RxLR effector protein</fullName>
    </recommendedName>
</protein>
<reference evidence="3" key="1">
    <citation type="submission" date="2017-03" db="EMBL/GenBank/DDBJ databases">
        <title>Phytopthora megakarya and P. palmivora, two closely related causual agents of cacao black pod achieved similar genome size and gene model numbers by different mechanisms.</title>
        <authorList>
            <person name="Ali S."/>
            <person name="Shao J."/>
            <person name="Larry D.J."/>
            <person name="Kronmiller B."/>
            <person name="Shen D."/>
            <person name="Strem M.D."/>
            <person name="Melnick R.L."/>
            <person name="Guiltinan M.J."/>
            <person name="Tyler B.M."/>
            <person name="Meinhardt L.W."/>
            <person name="Bailey B.A."/>
        </authorList>
    </citation>
    <scope>NUCLEOTIDE SEQUENCE [LARGE SCALE GENOMIC DNA]</scope>
    <source>
        <strain evidence="3">zdho120</strain>
    </source>
</reference>
<sequence>MNNILVTLLALTGLLAVCSGADTPRNLSDAVATSDDNLADSTSTSQSSDTQLNATVAGNNLLVTRSNIFLVGDLDKKGVMKFIKNLVTKGSARSDDLLTTQIIAALGADNSTSLVSGIGAKTMSKIKAALQNRDKPAQLRQIIVKLTEMSPKFGNKFDENDD</sequence>
<keyword evidence="3" id="KW-1185">Reference proteome</keyword>